<keyword evidence="2" id="KW-1185">Reference proteome</keyword>
<proteinExistence type="predicted"/>
<dbReference type="InterPro" id="IPR052519">
    <property type="entry name" value="Euk-type_GlcNAc_Kinase"/>
</dbReference>
<dbReference type="Proteomes" id="UP000308181">
    <property type="component" value="Unassembled WGS sequence"/>
</dbReference>
<evidence type="ECO:0000313" key="2">
    <source>
        <dbReference type="Proteomes" id="UP000308181"/>
    </source>
</evidence>
<dbReference type="SUPFAM" id="SSF53067">
    <property type="entry name" value="Actin-like ATPase domain"/>
    <property type="match status" value="2"/>
</dbReference>
<sequence>MILVADSGSTKTSWCLKSSNNNDIYFDTEGYNPYYLDSSYIVQSITSSLPNHIQKELISEVNFYGAGCSEDKVVIVEEALRNIFPKATISVELDLLAAARSVLGHSSGFVGILGTGTNSCLYDGKKITHQIDSLGFIIGDEGSGAYLGKQLLIAYSRGFLPEDLKRSFWKTYELTPSDIISEIYTSRMPNRFCAGFCKFINNHVNHPFIIELVKASFRDFFKNIVTYYPDYSKYTFNCIGSIAFNFLPLLNEVAQEFDMKIGNIIKSPIEGLVKYHNLTVKED</sequence>
<protein>
    <submittedName>
        <fullName evidence="1">N-acetylglucosamine kinase</fullName>
    </submittedName>
</protein>
<accession>A0A4U1C268</accession>
<gene>
    <name evidence="1" type="ORF">FA046_08860</name>
</gene>
<dbReference type="CDD" id="cd24079">
    <property type="entry name" value="ASKHA_NBD_PG1100-like"/>
    <property type="match status" value="1"/>
</dbReference>
<dbReference type="PANTHER" id="PTHR43190">
    <property type="entry name" value="N-ACETYL-D-GLUCOSAMINE KINASE"/>
    <property type="match status" value="1"/>
</dbReference>
<dbReference type="Gene3D" id="1.10.720.160">
    <property type="match status" value="1"/>
</dbReference>
<organism evidence="1 2">
    <name type="scientific">Pedobacter cryophilus</name>
    <dbReference type="NCBI Taxonomy" id="2571271"/>
    <lineage>
        <taxon>Bacteria</taxon>
        <taxon>Pseudomonadati</taxon>
        <taxon>Bacteroidota</taxon>
        <taxon>Sphingobacteriia</taxon>
        <taxon>Sphingobacteriales</taxon>
        <taxon>Sphingobacteriaceae</taxon>
        <taxon>Pedobacter</taxon>
    </lineage>
</organism>
<dbReference type="PANTHER" id="PTHR43190:SF3">
    <property type="entry name" value="N-ACETYL-D-GLUCOSAMINE KINASE"/>
    <property type="match status" value="1"/>
</dbReference>
<keyword evidence="1" id="KW-0808">Transferase</keyword>
<dbReference type="InterPro" id="IPR043129">
    <property type="entry name" value="ATPase_NBD"/>
</dbReference>
<dbReference type="OrthoDB" id="871343at2"/>
<dbReference type="EMBL" id="SWBP01000002">
    <property type="protein sequence ID" value="TKB99205.1"/>
    <property type="molecule type" value="Genomic_DNA"/>
</dbReference>
<evidence type="ECO:0000313" key="1">
    <source>
        <dbReference type="EMBL" id="TKB99205.1"/>
    </source>
</evidence>
<name>A0A4U1C268_9SPHI</name>
<dbReference type="AlphaFoldDB" id="A0A4U1C268"/>
<dbReference type="GO" id="GO:0016301">
    <property type="term" value="F:kinase activity"/>
    <property type="evidence" value="ECO:0007669"/>
    <property type="project" value="UniProtKB-KW"/>
</dbReference>
<comment type="caution">
    <text evidence="1">The sequence shown here is derived from an EMBL/GenBank/DDBJ whole genome shotgun (WGS) entry which is preliminary data.</text>
</comment>
<keyword evidence="1" id="KW-0418">Kinase</keyword>
<dbReference type="RefSeq" id="WP_136826017.1">
    <property type="nucleotide sequence ID" value="NZ_SWBP01000002.1"/>
</dbReference>
<dbReference type="Gene3D" id="3.30.420.40">
    <property type="match status" value="2"/>
</dbReference>
<reference evidence="1 2" key="1">
    <citation type="submission" date="2019-04" db="EMBL/GenBank/DDBJ databases">
        <title>Pedobacter sp. AR-3-17 sp. nov., isolated from Arctic soil.</title>
        <authorList>
            <person name="Dahal R.H."/>
            <person name="Kim D.-U."/>
        </authorList>
    </citation>
    <scope>NUCLEOTIDE SEQUENCE [LARGE SCALE GENOMIC DNA]</scope>
    <source>
        <strain evidence="1 2">AR-3-17</strain>
    </source>
</reference>